<evidence type="ECO:0000313" key="1">
    <source>
        <dbReference type="EMBL" id="GBM68491.1"/>
    </source>
</evidence>
<reference evidence="1 2" key="1">
    <citation type="journal article" date="2019" name="Sci. Rep.">
        <title>Orb-weaving spider Araneus ventricosus genome elucidates the spidroin gene catalogue.</title>
        <authorList>
            <person name="Kono N."/>
            <person name="Nakamura H."/>
            <person name="Ohtoshi R."/>
            <person name="Moran D.A.P."/>
            <person name="Shinohara A."/>
            <person name="Yoshida Y."/>
            <person name="Fujiwara M."/>
            <person name="Mori M."/>
            <person name="Tomita M."/>
            <person name="Arakawa K."/>
        </authorList>
    </citation>
    <scope>NUCLEOTIDE SEQUENCE [LARGE SCALE GENOMIC DNA]</scope>
</reference>
<gene>
    <name evidence="1" type="ORF">AVEN_101732_1</name>
</gene>
<comment type="caution">
    <text evidence="1">The sequence shown here is derived from an EMBL/GenBank/DDBJ whole genome shotgun (WGS) entry which is preliminary data.</text>
</comment>
<protein>
    <submittedName>
        <fullName evidence="1">Uncharacterized protein</fullName>
    </submittedName>
</protein>
<keyword evidence="2" id="KW-1185">Reference proteome</keyword>
<dbReference type="Proteomes" id="UP000499080">
    <property type="component" value="Unassembled WGS sequence"/>
</dbReference>
<name>A0A4Y2HSW0_ARAVE</name>
<dbReference type="EMBL" id="BGPR01104091">
    <property type="protein sequence ID" value="GBM68491.1"/>
    <property type="molecule type" value="Genomic_DNA"/>
</dbReference>
<sequence>MVSVTSRRINCLFGRVIKSRYLGKDKKSSAQFEIHKPWIFFTSGNTENSFLLRSCKEEKLMGPQGPRADDPLSQAMIPEWCNQIFSDSPAALM</sequence>
<evidence type="ECO:0000313" key="2">
    <source>
        <dbReference type="Proteomes" id="UP000499080"/>
    </source>
</evidence>
<organism evidence="1 2">
    <name type="scientific">Araneus ventricosus</name>
    <name type="common">Orbweaver spider</name>
    <name type="synonym">Epeira ventricosa</name>
    <dbReference type="NCBI Taxonomy" id="182803"/>
    <lineage>
        <taxon>Eukaryota</taxon>
        <taxon>Metazoa</taxon>
        <taxon>Ecdysozoa</taxon>
        <taxon>Arthropoda</taxon>
        <taxon>Chelicerata</taxon>
        <taxon>Arachnida</taxon>
        <taxon>Araneae</taxon>
        <taxon>Araneomorphae</taxon>
        <taxon>Entelegynae</taxon>
        <taxon>Araneoidea</taxon>
        <taxon>Araneidae</taxon>
        <taxon>Araneus</taxon>
    </lineage>
</organism>
<proteinExistence type="predicted"/>
<dbReference type="AlphaFoldDB" id="A0A4Y2HSW0"/>
<accession>A0A4Y2HSW0</accession>